<dbReference type="Proteomes" id="UP001432027">
    <property type="component" value="Unassembled WGS sequence"/>
</dbReference>
<gene>
    <name evidence="1" type="ORF">PENTCL1PPCAC_1466</name>
</gene>
<protein>
    <submittedName>
        <fullName evidence="1">Uncharacterized protein</fullName>
    </submittedName>
</protein>
<organism evidence="1 2">
    <name type="scientific">Pristionchus entomophagus</name>
    <dbReference type="NCBI Taxonomy" id="358040"/>
    <lineage>
        <taxon>Eukaryota</taxon>
        <taxon>Metazoa</taxon>
        <taxon>Ecdysozoa</taxon>
        <taxon>Nematoda</taxon>
        <taxon>Chromadorea</taxon>
        <taxon>Rhabditida</taxon>
        <taxon>Rhabditina</taxon>
        <taxon>Diplogasteromorpha</taxon>
        <taxon>Diplogasteroidea</taxon>
        <taxon>Neodiplogasteridae</taxon>
        <taxon>Pristionchus</taxon>
    </lineage>
</organism>
<accession>A0AAV5S8G7</accession>
<evidence type="ECO:0000313" key="1">
    <source>
        <dbReference type="EMBL" id="GMS79291.1"/>
    </source>
</evidence>
<comment type="caution">
    <text evidence="1">The sequence shown here is derived from an EMBL/GenBank/DDBJ whole genome shotgun (WGS) entry which is preliminary data.</text>
</comment>
<name>A0AAV5S8G7_9BILA</name>
<proteinExistence type="predicted"/>
<keyword evidence="2" id="KW-1185">Reference proteome</keyword>
<evidence type="ECO:0000313" key="2">
    <source>
        <dbReference type="Proteomes" id="UP001432027"/>
    </source>
</evidence>
<dbReference type="AlphaFoldDB" id="A0AAV5S8G7"/>
<sequence>MLSMTTETVILSPSSHRCRIISCSSETLRVSTTEHFPLLCSTETSILTLSMPRSSSSFFHFFAAAFTSA</sequence>
<feature type="non-terminal residue" evidence="1">
    <location>
        <position position="69"/>
    </location>
</feature>
<dbReference type="EMBL" id="BTSX01000001">
    <property type="protein sequence ID" value="GMS79291.1"/>
    <property type="molecule type" value="Genomic_DNA"/>
</dbReference>
<reference evidence="1" key="1">
    <citation type="submission" date="2023-10" db="EMBL/GenBank/DDBJ databases">
        <title>Genome assembly of Pristionchus species.</title>
        <authorList>
            <person name="Yoshida K."/>
            <person name="Sommer R.J."/>
        </authorList>
    </citation>
    <scope>NUCLEOTIDE SEQUENCE</scope>
    <source>
        <strain evidence="1">RS0144</strain>
    </source>
</reference>